<dbReference type="EMBL" id="CAMPGE010029946">
    <property type="protein sequence ID" value="CAI2387436.1"/>
    <property type="molecule type" value="Genomic_DNA"/>
</dbReference>
<sequence length="370" mass="42413">MEEKILNSFSREGTKKISINEARKQRKKYGNKSMEIQNHFSHPFKPPGSWNTFKKSPDKILSESLNHSHNIDLNFDSMCYKDGLKWKNKPVMVFNNISLLSESIQSCSNNSKREPEIKLSEPSLMRYQVEPEVLLTPERISTRGNYTNHPLERCLPNQVIASPESIHTQSTKSITWNNKSDSNDIFLYDLRDKGMQISSESVVDLFNFKRFPSSTSCDIDDVNISDGDTDRKSNNENLFRKELSSIYEKTNESHTATCERSKMSRSNGQPLQLALPSSTEVNFYKKSIDQIADKENNHKKINEIPAVAISEPRSTITPGKSPNTKFNFKHHKKQSHRPLYKSLISQRIPLAHSTIPPNPLSIKTCRKEQP</sequence>
<evidence type="ECO:0000256" key="1">
    <source>
        <dbReference type="SAM" id="MobiDB-lite"/>
    </source>
</evidence>
<protein>
    <submittedName>
        <fullName evidence="2">Uncharacterized protein</fullName>
    </submittedName>
</protein>
<reference evidence="2" key="1">
    <citation type="submission" date="2023-07" db="EMBL/GenBank/DDBJ databases">
        <authorList>
            <consortium name="AG Swart"/>
            <person name="Singh M."/>
            <person name="Singh A."/>
            <person name="Seah K."/>
            <person name="Emmerich C."/>
        </authorList>
    </citation>
    <scope>NUCLEOTIDE SEQUENCE</scope>
    <source>
        <strain evidence="2">DP1</strain>
    </source>
</reference>
<proteinExistence type="predicted"/>
<name>A0AAD1YB00_EUPCR</name>
<gene>
    <name evidence="2" type="ORF">ECRASSUSDP1_LOCUS29069</name>
</gene>
<accession>A0AAD1YB00</accession>
<dbReference type="Proteomes" id="UP001295684">
    <property type="component" value="Unassembled WGS sequence"/>
</dbReference>
<evidence type="ECO:0000313" key="3">
    <source>
        <dbReference type="Proteomes" id="UP001295684"/>
    </source>
</evidence>
<organism evidence="2 3">
    <name type="scientific">Euplotes crassus</name>
    <dbReference type="NCBI Taxonomy" id="5936"/>
    <lineage>
        <taxon>Eukaryota</taxon>
        <taxon>Sar</taxon>
        <taxon>Alveolata</taxon>
        <taxon>Ciliophora</taxon>
        <taxon>Intramacronucleata</taxon>
        <taxon>Spirotrichea</taxon>
        <taxon>Hypotrichia</taxon>
        <taxon>Euplotida</taxon>
        <taxon>Euplotidae</taxon>
        <taxon>Moneuplotes</taxon>
    </lineage>
</organism>
<evidence type="ECO:0000313" key="2">
    <source>
        <dbReference type="EMBL" id="CAI2387436.1"/>
    </source>
</evidence>
<dbReference type="AlphaFoldDB" id="A0AAD1YB00"/>
<feature type="region of interest" description="Disordered" evidence="1">
    <location>
        <begin position="313"/>
        <end position="334"/>
    </location>
</feature>
<feature type="compositionally biased region" description="Polar residues" evidence="1">
    <location>
        <begin position="313"/>
        <end position="326"/>
    </location>
</feature>
<comment type="caution">
    <text evidence="2">The sequence shown here is derived from an EMBL/GenBank/DDBJ whole genome shotgun (WGS) entry which is preliminary data.</text>
</comment>
<keyword evidence="3" id="KW-1185">Reference proteome</keyword>